<evidence type="ECO:0000259" key="4">
    <source>
        <dbReference type="PROSITE" id="PS50200"/>
    </source>
</evidence>
<name>A0A5F9DMW6_RABIT</name>
<feature type="region of interest" description="Disordered" evidence="3">
    <location>
        <begin position="855"/>
        <end position="928"/>
    </location>
</feature>
<dbReference type="SUPFAM" id="SSF50729">
    <property type="entry name" value="PH domain-like"/>
    <property type="match status" value="1"/>
</dbReference>
<evidence type="ECO:0000313" key="7">
    <source>
        <dbReference type="Proteomes" id="UP000001811"/>
    </source>
</evidence>
<dbReference type="GO" id="GO:0035023">
    <property type="term" value="P:regulation of Rho protein signal transduction"/>
    <property type="evidence" value="ECO:0007669"/>
    <property type="project" value="InterPro"/>
</dbReference>
<reference evidence="6" key="2">
    <citation type="submission" date="2025-08" db="UniProtKB">
        <authorList>
            <consortium name="Ensembl"/>
        </authorList>
    </citation>
    <scope>IDENTIFICATION</scope>
    <source>
        <strain evidence="6">Thorbecke</strain>
    </source>
</reference>
<dbReference type="InterPro" id="IPR047887">
    <property type="entry name" value="ARHGAP20_PH"/>
</dbReference>
<feature type="compositionally biased region" description="Basic and acidic residues" evidence="3">
    <location>
        <begin position="740"/>
        <end position="771"/>
    </location>
</feature>
<dbReference type="CDD" id="cd13319">
    <property type="entry name" value="PH_RARhoGAP"/>
    <property type="match status" value="1"/>
</dbReference>
<dbReference type="Pfam" id="PF00788">
    <property type="entry name" value="RA"/>
    <property type="match status" value="1"/>
</dbReference>
<feature type="domain" description="Ras-associating" evidence="4">
    <location>
        <begin position="164"/>
        <end position="263"/>
    </location>
</feature>
<keyword evidence="2" id="KW-0597">Phosphoprotein</keyword>
<reference evidence="6" key="3">
    <citation type="submission" date="2025-09" db="UniProtKB">
        <authorList>
            <consortium name="Ensembl"/>
        </authorList>
    </citation>
    <scope>IDENTIFICATION</scope>
    <source>
        <strain evidence="6">Thorbecke</strain>
    </source>
</reference>
<dbReference type="InterPro" id="IPR008936">
    <property type="entry name" value="Rho_GTPase_activation_prot"/>
</dbReference>
<dbReference type="PROSITE" id="PS50200">
    <property type="entry name" value="RA"/>
    <property type="match status" value="1"/>
</dbReference>
<dbReference type="PaxDb" id="9986-ENSOCUP00000022160"/>
<dbReference type="Pfam" id="PF00620">
    <property type="entry name" value="RhoGAP"/>
    <property type="match status" value="1"/>
</dbReference>
<dbReference type="Gene3D" id="2.30.29.30">
    <property type="entry name" value="Pleckstrin-homology domain (PH domain)/Phosphotyrosine-binding domain (PTB)"/>
    <property type="match status" value="1"/>
</dbReference>
<dbReference type="EMBL" id="AAGW02057297">
    <property type="status" value="NOT_ANNOTATED_CDS"/>
    <property type="molecule type" value="Genomic_DNA"/>
</dbReference>
<keyword evidence="7" id="KW-1185">Reference proteome</keyword>
<dbReference type="SUPFAM" id="SSF48350">
    <property type="entry name" value="GTPase activation domain, GAP"/>
    <property type="match status" value="1"/>
</dbReference>
<dbReference type="Ensembl" id="ENSOCUT00000040974.1">
    <property type="protein sequence ID" value="ENSOCUP00000047395.1"/>
    <property type="gene ID" value="ENSOCUG00000021042.2"/>
</dbReference>
<feature type="compositionally biased region" description="Polar residues" evidence="3">
    <location>
        <begin position="572"/>
        <end position="585"/>
    </location>
</feature>
<feature type="compositionally biased region" description="Basic and acidic residues" evidence="3">
    <location>
        <begin position="795"/>
        <end position="811"/>
    </location>
</feature>
<evidence type="ECO:0000259" key="5">
    <source>
        <dbReference type="PROSITE" id="PS50238"/>
    </source>
</evidence>
<accession>A0A5F9DMW6</accession>
<evidence type="ECO:0000256" key="2">
    <source>
        <dbReference type="ARBA" id="ARBA00022553"/>
    </source>
</evidence>
<dbReference type="Pfam" id="PF22286">
    <property type="entry name" value="RHG20_PH"/>
    <property type="match status" value="1"/>
</dbReference>
<dbReference type="PANTHER" id="PTHR23179">
    <property type="entry name" value="T-CELL ACTIVATION RHO GTPASE ACTIVATING PROTEIN-RELATED"/>
    <property type="match status" value="1"/>
</dbReference>
<feature type="region of interest" description="Disordered" evidence="3">
    <location>
        <begin position="701"/>
        <end position="828"/>
    </location>
</feature>
<dbReference type="GO" id="GO:0007165">
    <property type="term" value="P:signal transduction"/>
    <property type="evidence" value="ECO:0007669"/>
    <property type="project" value="InterPro"/>
</dbReference>
<feature type="region of interest" description="Disordered" evidence="3">
    <location>
        <begin position="947"/>
        <end position="1024"/>
    </location>
</feature>
<sequence>MMYGFFPSYLLLPRDQLWEASQPGSRALVGALHGPNSTFLMDDEAELNNGAQIQSRHLILYNDTLIIAKPKTTNSLKLKKQVRLSEVWVASCLDEVTVKKICADTSFVIGWPTTNSVVTFCSPEIKERWFSALHRNIQEQKQNDFPKNMTLKILLMEVDELASTTIITVTNTETTEKVIGRAVYQLGLSGQTSDFLLWVNSSKEALSYPLIGHESLYSIAQTNLRHTPQHTTLRTTEDCPDPTSLNKVPEKKQYKFILKHKSELPSVLERELSEKKSLKKRKSLLYWALQKNASLTLESSMVQSPEEEPDHKLFGLDLSTLCRSGCLPKPIMDMLMLLYKEGPTTPGIFRRSANAKTCKEIKEKLNSGAPVSMAGESVFVSASVLTEFLRNIPDSVLSSGMHSQWMTAMQGRTKQQKVHSLQRLVAQLPEGNRLLLKYLFGVLDHIVANSEENQMTAFNLALCVAPNMLWLPNPKRPEDESRNMGKVTQLVQFLIENTPEIFGEDIPVLLLRAQAESASGAEDKPVLKTIKGFYEFQFQKDGDKEAEAQKEVEEEALSVLEETQTKPAQGKIKNQAQSTEAQTELAQEKAKGRIQPVKAQVEPVDAKAMLAQVQAKLAKAKVQPAKAKAKAKSKMTVALAEPLEVQAKSPKARVKLALALPELPEVPTKSPKAKVKLGLALTEPVKAQARPPKIKTKIALTLAEPAETQPESTKVQAEHTGVRSELLEVQAEAQGEADEEQAKEPDEQAWKAKEQEEEQTEAHVESAKKQAEPAGAQAKPAQEPAKEQVITQDEPAEKHPEPAKQHTKPTEKQSQTANEQAEVQAVQSGMQNELTEVCSVPSQVQAEAQVKLPEVQKEVQDEPAKEQIEAQATPGQEQVEVQAEAAKEQVDACKEQAKPAKDPAKPCREEAEPEEVQAEVQVKMSEVPKKKQAEAAKIQGEADMVQTELGQAQAKSTKEQAKELEAQVKPADVQHKLGEPSKVQAVPASTALSPSECMVRPKESSQARKHKHLHCSHPPGQGKNEHLVIRDESEAPNSLLQEEVDETGQGALAGTCSESRARESPSRCLRSGFALFRSATQWWPSKRSKITADHKDL</sequence>
<dbReference type="STRING" id="9986.ENSOCUP00000047395"/>
<dbReference type="InterPro" id="IPR011993">
    <property type="entry name" value="PH-like_dom_sf"/>
</dbReference>
<dbReference type="GeneTree" id="ENSGT00940000154633"/>
<keyword evidence="1" id="KW-0343">GTPase activation</keyword>
<feature type="region of interest" description="Disordered" evidence="3">
    <location>
        <begin position="561"/>
        <end position="591"/>
    </location>
</feature>
<dbReference type="CDD" id="cd04402">
    <property type="entry name" value="RhoGAP_ARHGAP20"/>
    <property type="match status" value="1"/>
</dbReference>
<dbReference type="SMART" id="SM00324">
    <property type="entry name" value="RhoGAP"/>
    <property type="match status" value="1"/>
</dbReference>
<feature type="compositionally biased region" description="Basic and acidic residues" evidence="3">
    <location>
        <begin position="956"/>
        <end position="979"/>
    </location>
</feature>
<feature type="compositionally biased region" description="Basic and acidic residues" evidence="3">
    <location>
        <begin position="716"/>
        <end position="726"/>
    </location>
</feature>
<proteinExistence type="predicted"/>
<dbReference type="FunFam" id="1.10.555.10:FF:000025">
    <property type="entry name" value="Rho GTPase-activating protein 20"/>
    <property type="match status" value="1"/>
</dbReference>
<dbReference type="GO" id="GO:0005096">
    <property type="term" value="F:GTPase activator activity"/>
    <property type="evidence" value="ECO:0007669"/>
    <property type="project" value="UniProtKB-KW"/>
</dbReference>
<feature type="compositionally biased region" description="Basic and acidic residues" evidence="3">
    <location>
        <begin position="855"/>
        <end position="868"/>
    </location>
</feature>
<evidence type="ECO:0000256" key="3">
    <source>
        <dbReference type="SAM" id="MobiDB-lite"/>
    </source>
</evidence>
<dbReference type="Gene3D" id="1.10.555.10">
    <property type="entry name" value="Rho GTPase activation protein"/>
    <property type="match status" value="1"/>
</dbReference>
<dbReference type="PANTHER" id="PTHR23179:SF36">
    <property type="entry name" value="RHO-GAP DOMAIN-CONTAINING PROTEIN"/>
    <property type="match status" value="1"/>
</dbReference>
<dbReference type="SMR" id="A0A5F9DMW6"/>
<dbReference type="InterPro" id="IPR000159">
    <property type="entry name" value="RA_dom"/>
</dbReference>
<dbReference type="AlphaFoldDB" id="A0A5F9DMW6"/>
<dbReference type="InParanoid" id="A0A5F9DMW6"/>
<feature type="domain" description="Rho-GAP" evidence="5">
    <location>
        <begin position="316"/>
        <end position="502"/>
    </location>
</feature>
<dbReference type="Bgee" id="ENSOCUG00000021042">
    <property type="expression patterns" value="Expressed in autopod skin and 4 other cell types or tissues"/>
</dbReference>
<dbReference type="PROSITE" id="PS50238">
    <property type="entry name" value="RHOGAP"/>
    <property type="match status" value="1"/>
</dbReference>
<reference evidence="6 7" key="1">
    <citation type="journal article" date="2011" name="Nature">
        <title>A high-resolution map of human evolutionary constraint using 29 mammals.</title>
        <authorList>
            <person name="Lindblad-Toh K."/>
            <person name="Garber M."/>
            <person name="Zuk O."/>
            <person name="Lin M.F."/>
            <person name="Parker B.J."/>
            <person name="Washietl S."/>
            <person name="Kheradpour P."/>
            <person name="Ernst J."/>
            <person name="Jordan G."/>
            <person name="Mauceli E."/>
            <person name="Ward L.D."/>
            <person name="Lowe C.B."/>
            <person name="Holloway A.K."/>
            <person name="Clamp M."/>
            <person name="Gnerre S."/>
            <person name="Alfoldi J."/>
            <person name="Beal K."/>
            <person name="Chang J."/>
            <person name="Clawson H."/>
            <person name="Cuff J."/>
            <person name="Di Palma F."/>
            <person name="Fitzgerald S."/>
            <person name="Flicek P."/>
            <person name="Guttman M."/>
            <person name="Hubisz M.J."/>
            <person name="Jaffe D.B."/>
            <person name="Jungreis I."/>
            <person name="Kent W.J."/>
            <person name="Kostka D."/>
            <person name="Lara M."/>
            <person name="Martins A.L."/>
            <person name="Massingham T."/>
            <person name="Moltke I."/>
            <person name="Raney B.J."/>
            <person name="Rasmussen M.D."/>
            <person name="Robinson J."/>
            <person name="Stark A."/>
            <person name="Vilella A.J."/>
            <person name="Wen J."/>
            <person name="Xie X."/>
            <person name="Zody M.C."/>
            <person name="Baldwin J."/>
            <person name="Bloom T."/>
            <person name="Chin C.W."/>
            <person name="Heiman D."/>
            <person name="Nicol R."/>
            <person name="Nusbaum C."/>
            <person name="Young S."/>
            <person name="Wilkinson J."/>
            <person name="Worley K.C."/>
            <person name="Kovar C.L."/>
            <person name="Muzny D.M."/>
            <person name="Gibbs R.A."/>
            <person name="Cree A."/>
            <person name="Dihn H.H."/>
            <person name="Fowler G."/>
            <person name="Jhangiani S."/>
            <person name="Joshi V."/>
            <person name="Lee S."/>
            <person name="Lewis L.R."/>
            <person name="Nazareth L.V."/>
            <person name="Okwuonu G."/>
            <person name="Santibanez J."/>
            <person name="Warren W.C."/>
            <person name="Mardis E.R."/>
            <person name="Weinstock G.M."/>
            <person name="Wilson R.K."/>
            <person name="Delehaunty K."/>
            <person name="Dooling D."/>
            <person name="Fronik C."/>
            <person name="Fulton L."/>
            <person name="Fulton B."/>
            <person name="Graves T."/>
            <person name="Minx P."/>
            <person name="Sodergren E."/>
            <person name="Birney E."/>
            <person name="Margulies E.H."/>
            <person name="Herrero J."/>
            <person name="Green E.D."/>
            <person name="Haussler D."/>
            <person name="Siepel A."/>
            <person name="Goldman N."/>
            <person name="Pollard K.S."/>
            <person name="Pedersen J.S."/>
            <person name="Lander E.S."/>
            <person name="Kellis M."/>
        </authorList>
    </citation>
    <scope>NUCLEOTIDE SEQUENCE [LARGE SCALE GENOMIC DNA]</scope>
    <source>
        <strain evidence="6 7">Thorbecke inbred</strain>
    </source>
</reference>
<protein>
    <submittedName>
        <fullName evidence="6">Uncharacterized protein</fullName>
    </submittedName>
</protein>
<organism evidence="6 7">
    <name type="scientific">Oryctolagus cuniculus</name>
    <name type="common">Rabbit</name>
    <dbReference type="NCBI Taxonomy" id="9986"/>
    <lineage>
        <taxon>Eukaryota</taxon>
        <taxon>Metazoa</taxon>
        <taxon>Chordata</taxon>
        <taxon>Craniata</taxon>
        <taxon>Vertebrata</taxon>
        <taxon>Euteleostomi</taxon>
        <taxon>Mammalia</taxon>
        <taxon>Eutheria</taxon>
        <taxon>Euarchontoglires</taxon>
        <taxon>Glires</taxon>
        <taxon>Lagomorpha</taxon>
        <taxon>Leporidae</taxon>
        <taxon>Oryctolagus</taxon>
    </lineage>
</organism>
<feature type="compositionally biased region" description="Polar residues" evidence="3">
    <location>
        <begin position="812"/>
        <end position="828"/>
    </location>
</feature>
<evidence type="ECO:0000313" key="6">
    <source>
        <dbReference type="Ensembl" id="ENSOCUP00000047395.1"/>
    </source>
</evidence>
<feature type="compositionally biased region" description="Basic and acidic residues" evidence="3">
    <location>
        <begin position="885"/>
        <end position="910"/>
    </location>
</feature>
<dbReference type="InterPro" id="IPR047886">
    <property type="entry name" value="ARHGAP20-like_RhoGAP"/>
</dbReference>
<dbReference type="InterPro" id="IPR000198">
    <property type="entry name" value="RhoGAP_dom"/>
</dbReference>
<evidence type="ECO:0000256" key="1">
    <source>
        <dbReference type="ARBA" id="ARBA00022468"/>
    </source>
</evidence>
<dbReference type="Proteomes" id="UP000001811">
    <property type="component" value="Chromosome X"/>
</dbReference>